<evidence type="ECO:0000313" key="3">
    <source>
        <dbReference type="Proteomes" id="UP001302719"/>
    </source>
</evidence>
<dbReference type="RefSeq" id="WP_312642269.1">
    <property type="nucleotide sequence ID" value="NZ_CP116967.1"/>
</dbReference>
<accession>A0AA96GH14</accession>
<keyword evidence="1" id="KW-0732">Signal</keyword>
<feature type="chain" id="PRO_5041706312" evidence="1">
    <location>
        <begin position="26"/>
        <end position="120"/>
    </location>
</feature>
<dbReference type="AlphaFoldDB" id="A0AA96GH14"/>
<organism evidence="2 3">
    <name type="scientific">Candidatus Nitrospira allomarina</name>
    <dbReference type="NCBI Taxonomy" id="3020900"/>
    <lineage>
        <taxon>Bacteria</taxon>
        <taxon>Pseudomonadati</taxon>
        <taxon>Nitrospirota</taxon>
        <taxon>Nitrospiria</taxon>
        <taxon>Nitrospirales</taxon>
        <taxon>Nitrospiraceae</taxon>
        <taxon>Nitrospira</taxon>
    </lineage>
</organism>
<reference evidence="2 3" key="1">
    <citation type="submission" date="2023-01" db="EMBL/GenBank/DDBJ databases">
        <title>Cultivation and genomic characterization of new, ubiquitous marine nitrite-oxidizing bacteria from the Nitrospirales.</title>
        <authorList>
            <person name="Mueller A.J."/>
            <person name="Daebeler A."/>
            <person name="Herbold C.W."/>
            <person name="Kirkegaard R.H."/>
            <person name="Daims H."/>
        </authorList>
    </citation>
    <scope>NUCLEOTIDE SEQUENCE [LARGE SCALE GENOMIC DNA]</scope>
    <source>
        <strain evidence="2 3">VA</strain>
    </source>
</reference>
<keyword evidence="3" id="KW-1185">Reference proteome</keyword>
<evidence type="ECO:0000313" key="2">
    <source>
        <dbReference type="EMBL" id="WNM57596.1"/>
    </source>
</evidence>
<dbReference type="Proteomes" id="UP001302719">
    <property type="component" value="Chromosome"/>
</dbReference>
<dbReference type="EMBL" id="CP116967">
    <property type="protein sequence ID" value="WNM57596.1"/>
    <property type="molecule type" value="Genomic_DNA"/>
</dbReference>
<dbReference type="KEGG" id="nall:PP769_16740"/>
<proteinExistence type="predicted"/>
<sequence length="120" mass="12972">MRSFPKLLALFLIGLFLAFSFNAYACVVPVFAKMPVAQVSDCTMPGEEPVTQFCDGFKTLAVQSSLDTPSNNQAHAPFIGEVALLLPDHVPSSRNLIFPPGTGHVAVPKDLLLLISVFRI</sequence>
<gene>
    <name evidence="2" type="ORF">PP769_16740</name>
</gene>
<protein>
    <submittedName>
        <fullName evidence="2">Uncharacterized protein</fullName>
    </submittedName>
</protein>
<evidence type="ECO:0000256" key="1">
    <source>
        <dbReference type="SAM" id="SignalP"/>
    </source>
</evidence>
<feature type="signal peptide" evidence="1">
    <location>
        <begin position="1"/>
        <end position="25"/>
    </location>
</feature>
<name>A0AA96GH14_9BACT</name>